<evidence type="ECO:0000259" key="1">
    <source>
        <dbReference type="Pfam" id="PF08241"/>
    </source>
</evidence>
<dbReference type="InterPro" id="IPR029063">
    <property type="entry name" value="SAM-dependent_MTases_sf"/>
</dbReference>
<feature type="domain" description="Methyltransferase type 11" evidence="1">
    <location>
        <begin position="78"/>
        <end position="168"/>
    </location>
</feature>
<dbReference type="CDD" id="cd02440">
    <property type="entry name" value="AdoMet_MTases"/>
    <property type="match status" value="1"/>
</dbReference>
<dbReference type="PANTHER" id="PTHR44942:SF11">
    <property type="entry name" value="METHYLTRANSFERASE DDB_G0268948"/>
    <property type="match status" value="1"/>
</dbReference>
<gene>
    <name evidence="2" type="ORF">NDU88_004482</name>
</gene>
<dbReference type="GO" id="GO:0008757">
    <property type="term" value="F:S-adenosylmethionine-dependent methyltransferase activity"/>
    <property type="evidence" value="ECO:0007669"/>
    <property type="project" value="InterPro"/>
</dbReference>
<name>A0AAV7UGA1_PLEWA</name>
<dbReference type="PANTHER" id="PTHR44942">
    <property type="entry name" value="METHYLTRANSF_11 DOMAIN-CONTAINING PROTEIN"/>
    <property type="match status" value="1"/>
</dbReference>
<dbReference type="AlphaFoldDB" id="A0AAV7UGA1"/>
<dbReference type="Pfam" id="PF08241">
    <property type="entry name" value="Methyltransf_11"/>
    <property type="match status" value="1"/>
</dbReference>
<dbReference type="InterPro" id="IPR051052">
    <property type="entry name" value="Diverse_substrate_MTase"/>
</dbReference>
<reference evidence="2" key="1">
    <citation type="journal article" date="2022" name="bioRxiv">
        <title>Sequencing and chromosome-scale assembly of the giantPleurodeles waltlgenome.</title>
        <authorList>
            <person name="Brown T."/>
            <person name="Elewa A."/>
            <person name="Iarovenko S."/>
            <person name="Subramanian E."/>
            <person name="Araus A.J."/>
            <person name="Petzold A."/>
            <person name="Susuki M."/>
            <person name="Suzuki K.-i.T."/>
            <person name="Hayashi T."/>
            <person name="Toyoda A."/>
            <person name="Oliveira C."/>
            <person name="Osipova E."/>
            <person name="Leigh N.D."/>
            <person name="Simon A."/>
            <person name="Yun M.H."/>
        </authorList>
    </citation>
    <scope>NUCLEOTIDE SEQUENCE</scope>
    <source>
        <strain evidence="2">20211129_DDA</strain>
        <tissue evidence="2">Liver</tissue>
    </source>
</reference>
<protein>
    <recommendedName>
        <fullName evidence="1">Methyltransferase type 11 domain-containing protein</fullName>
    </recommendedName>
</protein>
<dbReference type="EMBL" id="JANPWB010000005">
    <property type="protein sequence ID" value="KAJ1187711.1"/>
    <property type="molecule type" value="Genomic_DNA"/>
</dbReference>
<dbReference type="Proteomes" id="UP001066276">
    <property type="component" value="Chromosome 3_1"/>
</dbReference>
<proteinExistence type="predicted"/>
<evidence type="ECO:0000313" key="3">
    <source>
        <dbReference type="Proteomes" id="UP001066276"/>
    </source>
</evidence>
<dbReference type="Gene3D" id="3.40.50.150">
    <property type="entry name" value="Vaccinia Virus protein VP39"/>
    <property type="match status" value="1"/>
</dbReference>
<organism evidence="2 3">
    <name type="scientific">Pleurodeles waltl</name>
    <name type="common">Iberian ribbed newt</name>
    <dbReference type="NCBI Taxonomy" id="8319"/>
    <lineage>
        <taxon>Eukaryota</taxon>
        <taxon>Metazoa</taxon>
        <taxon>Chordata</taxon>
        <taxon>Craniata</taxon>
        <taxon>Vertebrata</taxon>
        <taxon>Euteleostomi</taxon>
        <taxon>Amphibia</taxon>
        <taxon>Batrachia</taxon>
        <taxon>Caudata</taxon>
        <taxon>Salamandroidea</taxon>
        <taxon>Salamandridae</taxon>
        <taxon>Pleurodelinae</taxon>
        <taxon>Pleurodeles</taxon>
    </lineage>
</organism>
<comment type="caution">
    <text evidence="2">The sequence shown here is derived from an EMBL/GenBank/DDBJ whole genome shotgun (WGS) entry which is preliminary data.</text>
</comment>
<sequence length="302" mass="34617">MQNLGSEIRAHPDRFFPQPESYVPKELEISNPSIHSHKSEEHAHLYRKFRFAPSPEIPEMVYNYLKEKRQPPFAIVADVGCGSGQSTRGLAPYFQKVVGVDVSEAQISEAKQNTLDSNISYCISTADQLPFEDGSVDLVTSTTAVHWFNFEKFMKEADRVLKPNGCLALHTLSGYIPLHYKDRSERISAVFKEAMEFLFKYAHECFIHVQNKYQLIYEAVPYEDKKRVDDISETFPMTVTELMGFLESLYMYQTYKALDPEGAKEFLPKTQKRILETLGVTSMDTTVDFVAEYYCVLARKPA</sequence>
<keyword evidence="3" id="KW-1185">Reference proteome</keyword>
<accession>A0AAV7UGA1</accession>
<dbReference type="InterPro" id="IPR013216">
    <property type="entry name" value="Methyltransf_11"/>
</dbReference>
<evidence type="ECO:0000313" key="2">
    <source>
        <dbReference type="EMBL" id="KAJ1187711.1"/>
    </source>
</evidence>
<dbReference type="SUPFAM" id="SSF53335">
    <property type="entry name" value="S-adenosyl-L-methionine-dependent methyltransferases"/>
    <property type="match status" value="1"/>
</dbReference>